<feature type="transmembrane region" description="Helical" evidence="1">
    <location>
        <begin position="86"/>
        <end position="110"/>
    </location>
</feature>
<feature type="chain" id="PRO_5014622881" evidence="2">
    <location>
        <begin position="31"/>
        <end position="327"/>
    </location>
</feature>
<dbReference type="EMBL" id="CP024785">
    <property type="protein sequence ID" value="AUB38427.1"/>
    <property type="molecule type" value="Genomic_DNA"/>
</dbReference>
<dbReference type="KEGG" id="nfl:COO91_04397"/>
<reference evidence="3 4" key="1">
    <citation type="submission" date="2017-11" db="EMBL/GenBank/DDBJ databases">
        <title>Complete genome of a free-living desiccation-tolerant cyanobacterium and its photosynthetic adaptation to extreme terrestrial habitat.</title>
        <authorList>
            <person name="Shang J."/>
        </authorList>
    </citation>
    <scope>NUCLEOTIDE SEQUENCE [LARGE SCALE GENOMIC DNA]</scope>
    <source>
        <strain evidence="3 4">CCNUN1</strain>
    </source>
</reference>
<keyword evidence="2" id="KW-0732">Signal</keyword>
<dbReference type="OrthoDB" id="459043at2"/>
<accession>A0A2K8SSM0</accession>
<dbReference type="PIRSF" id="PIRSF037221">
    <property type="entry name" value="DUF1517"/>
    <property type="match status" value="1"/>
</dbReference>
<sequence>MRKKLQQTIKPLLKSLLALGLVLTLAFSHADGALAARSGGRIGGGSFRVPSSRTYTPRTYAPPGGGGYYPGGGFGGGFGFPFLLPFWGIGGGFGGLFSILIFFAIANFILQTFRRVSGGETPEADYTSNSPVSVTRLQVGLLAQARELQNELNHIAETADTNTPEGRAEVLQEASLALLRHPEYFVYAGGGTQQASLNSAESQFNRLSLAERSKFSEETISNVNNQLRAALAKDALPPAGELDNPTRLFTEGPGEYIIVTLLAATLGKFEIPTAINSADDLRQALRQIGSIPSEKLLAIEVLWTPQAENDTLTSDDVLANYPDLRLV</sequence>
<keyword evidence="1" id="KW-0812">Transmembrane</keyword>
<dbReference type="PANTHER" id="PTHR33975:SF2">
    <property type="entry name" value="MYELIN-ASSOCIATED OLIGODENDROCYTE BASIC PROTEIN"/>
    <property type="match status" value="1"/>
</dbReference>
<keyword evidence="1" id="KW-0472">Membrane</keyword>
<dbReference type="Pfam" id="PF07466">
    <property type="entry name" value="DUF1517"/>
    <property type="match status" value="1"/>
</dbReference>
<evidence type="ECO:0000256" key="2">
    <source>
        <dbReference type="SAM" id="SignalP"/>
    </source>
</evidence>
<dbReference type="RefSeq" id="WP_100899745.1">
    <property type="nucleotide sequence ID" value="NZ_CAWNNC010000001.1"/>
</dbReference>
<dbReference type="PANTHER" id="PTHR33975">
    <property type="entry name" value="MYELIN-ASSOCIATED OLIGODENDROCYTE BASIC PROTEIN"/>
    <property type="match status" value="1"/>
</dbReference>
<evidence type="ECO:0000256" key="1">
    <source>
        <dbReference type="SAM" id="Phobius"/>
    </source>
</evidence>
<gene>
    <name evidence="3" type="ORF">COO91_04397</name>
</gene>
<organism evidence="3 4">
    <name type="scientific">Nostoc flagelliforme CCNUN1</name>
    <dbReference type="NCBI Taxonomy" id="2038116"/>
    <lineage>
        <taxon>Bacteria</taxon>
        <taxon>Bacillati</taxon>
        <taxon>Cyanobacteriota</taxon>
        <taxon>Cyanophyceae</taxon>
        <taxon>Nostocales</taxon>
        <taxon>Nostocaceae</taxon>
        <taxon>Nostoc</taxon>
    </lineage>
</organism>
<name>A0A2K8SSM0_9NOSO</name>
<keyword evidence="4" id="KW-1185">Reference proteome</keyword>
<dbReference type="InterPro" id="IPR053023">
    <property type="entry name" value="FLAP_modulator"/>
</dbReference>
<dbReference type="Proteomes" id="UP000232003">
    <property type="component" value="Chromosome"/>
</dbReference>
<dbReference type="InterPro" id="IPR010903">
    <property type="entry name" value="DUF1517"/>
</dbReference>
<dbReference type="AlphaFoldDB" id="A0A2K8SSM0"/>
<protein>
    <submittedName>
        <fullName evidence="3">Putative membrane protein</fullName>
    </submittedName>
</protein>
<evidence type="ECO:0000313" key="3">
    <source>
        <dbReference type="EMBL" id="AUB38427.1"/>
    </source>
</evidence>
<proteinExistence type="predicted"/>
<keyword evidence="1" id="KW-1133">Transmembrane helix</keyword>
<feature type="signal peptide" evidence="2">
    <location>
        <begin position="1"/>
        <end position="30"/>
    </location>
</feature>
<evidence type="ECO:0000313" key="4">
    <source>
        <dbReference type="Proteomes" id="UP000232003"/>
    </source>
</evidence>